<dbReference type="EMBL" id="MN740373">
    <property type="protein sequence ID" value="QHU03255.1"/>
    <property type="molecule type" value="Genomic_DNA"/>
</dbReference>
<name>A0A6C0JBR3_9ZZZZ</name>
<sequence>MDIENYFKNEINKLLIQNNIYCQVNLRIFLGYNRCMARVWDGVTWDINKRCSCPSVSNNLCKTHLKKSPSGYINQYPDEKIVLRAYRKHNHNVESFINITSHKSYYKYLLLNSCFNNNLNINLKDKKNINYNLKMSLESHELLDKLLESHSNNNSNKDDIRLKIIKDLKEKDNFHLTIAEDKFLKSKITQILETKSKTLENTKQEKDDLSINKSSKYDFNIADLEQLTIIDNDFNEFTCYIYFDHKSNNLLFTKNKKQIGFYREWIDDDDEVPDDFKTKDSKVLHPENQLPIIEVEITENGSKYSGLNSGIYREYEYDEDFEQFRQTNQIHKM</sequence>
<dbReference type="AlphaFoldDB" id="A0A6C0JBR3"/>
<protein>
    <submittedName>
        <fullName evidence="1">Uncharacterized protein</fullName>
    </submittedName>
</protein>
<organism evidence="1">
    <name type="scientific">viral metagenome</name>
    <dbReference type="NCBI Taxonomy" id="1070528"/>
    <lineage>
        <taxon>unclassified sequences</taxon>
        <taxon>metagenomes</taxon>
        <taxon>organismal metagenomes</taxon>
    </lineage>
</organism>
<accession>A0A6C0JBR3</accession>
<proteinExistence type="predicted"/>
<evidence type="ECO:0000313" key="1">
    <source>
        <dbReference type="EMBL" id="QHU03255.1"/>
    </source>
</evidence>
<reference evidence="1" key="1">
    <citation type="journal article" date="2020" name="Nature">
        <title>Giant virus diversity and host interactions through global metagenomics.</title>
        <authorList>
            <person name="Schulz F."/>
            <person name="Roux S."/>
            <person name="Paez-Espino D."/>
            <person name="Jungbluth S."/>
            <person name="Walsh D.A."/>
            <person name="Denef V.J."/>
            <person name="McMahon K.D."/>
            <person name="Konstantinidis K.T."/>
            <person name="Eloe-Fadrosh E.A."/>
            <person name="Kyrpides N.C."/>
            <person name="Woyke T."/>
        </authorList>
    </citation>
    <scope>NUCLEOTIDE SEQUENCE</scope>
    <source>
        <strain evidence="1">GVMAG-M-3300026093-6</strain>
    </source>
</reference>